<feature type="coiled-coil region" evidence="11">
    <location>
        <begin position="333"/>
        <end position="395"/>
    </location>
</feature>
<evidence type="ECO:0000256" key="11">
    <source>
        <dbReference type="SAM" id="Coils"/>
    </source>
</evidence>
<evidence type="ECO:0000256" key="4">
    <source>
        <dbReference type="ARBA" id="ARBA00022454"/>
    </source>
</evidence>
<evidence type="ECO:0000259" key="12">
    <source>
        <dbReference type="SMART" id="SM00968"/>
    </source>
</evidence>
<dbReference type="GO" id="GO:0051301">
    <property type="term" value="P:cell division"/>
    <property type="evidence" value="ECO:0007669"/>
    <property type="project" value="UniProtKB-KW"/>
</dbReference>
<feature type="coiled-coil region" evidence="11">
    <location>
        <begin position="713"/>
        <end position="804"/>
    </location>
</feature>
<keyword evidence="4" id="KW-0158">Chromosome</keyword>
<keyword evidence="7 11" id="KW-0175">Coiled coil</keyword>
<dbReference type="GO" id="GO:0005524">
    <property type="term" value="F:ATP binding"/>
    <property type="evidence" value="ECO:0007669"/>
    <property type="project" value="InterPro"/>
</dbReference>
<sequence length="1242" mass="143920">MGRLLGLELYNFKSYKGVVKVGFGNSSFISIIGPNGSGKSNMMDAISFVLGVRSSQLRSNISKDLIYRGIKDTIDGVDDSNTENNTSDNTADETEDTTDAYVKAFYQPNDNDSDDSDIIEFMRQILPNGETNYFINQKQVTFKKYSETLAHENILIKAKNFLVFQGDVEQIASQSPIQLTNMLETVSGSIQYKKDYEILKEKLELLNQSTAESIRTRRRIHMELKTYKDGIARDKEYKATMKRKKYNEMILALWKLYHLKLDKDELLSKLTKYDDRLLDLNVKVTKQDEIIKDEKKLFNQNNSLLLKQQNKLEYILKEKQSLQHNFKSIKLPQRSLIQKINQLEKRIEMLTNEISRQENNVKRFTNNLNTVEDAKSKFEAKLSSLNANCNKYKLKDDDLSFYKELNEKYLLNGGSQIEEKIAIINNDKNELNHEIDLLQRKIDISKERIDEEIVVDMNKLELQKNDLTLQLNDKNSINSQHLKDLKFYQSEIESKNNQEYDLNYKLRDTLLKIDELNASKRESLRERQLRENVATLKRLFPGVKGIVHDLCRPKKDKYAVAVSTILGRNFDSIIVDTQTVAQECISYLKKQRAGAASFIPLDTVESESAVLPTINGVLNGEYLLTRNAIDYEPEYERAMQYVCSDSIICSNLAIAKELKWKYNIRSKLVTLNGEVIHRAGLMTGGTSKEGNNRWDKEEYQSLMTLKDTLLEKIEIVSDEIRQASMKIRDLEENISVFNTEISSIRDQLTQIDRGIHELDIELKYQTELIAKDYNPRLKELNERISELETKLKELLSEKKELQSSIFEGFKTRFGFSVQEYEKYSGTVMREQNKELQLLKKEIIIIENKLQFENERLTTTKKRFEKSKIDLDNTTKELKNLELKEKEQIERVNTIEREIKEQEELVKTTQHEVDTRQLKINNLEEVYNDLSLTYQNLEHEKNEINDDIEKLDLVRLGTLKNCKISNIDIPILSDTSLSDIPITSNETEALTASTMLEIDYDKLPNKYKDNHSNKVKAEIENNIKEIEELLKILQPNARAVERFEEAQSRFNEADKETEKLKAEERKVHAEFNRIKKLRKELFEKTFDHINEHLDGIYRELTRNTNSAAELSGGSASLTLEEEDEPFNAGIKYHATPPSKRFKDMEYLSGGEKTIAALALLFAINSYCPSPFFVLDEVDAALDVKNVERIASYIKKHGNKNFQFIVISLKNSMFEKSDALVGVYRKQKENASRVVTLDLSKYAD</sequence>
<dbReference type="Proteomes" id="UP001306508">
    <property type="component" value="Unassembled WGS sequence"/>
</dbReference>
<dbReference type="InterPro" id="IPR024704">
    <property type="entry name" value="SMC"/>
</dbReference>
<dbReference type="Gene3D" id="3.40.50.300">
    <property type="entry name" value="P-loop containing nucleotide triphosphate hydrolases"/>
    <property type="match status" value="2"/>
</dbReference>
<dbReference type="InterPro" id="IPR028468">
    <property type="entry name" value="Smc1_ABC"/>
</dbReference>
<feature type="domain" description="SMC hinge" evidence="12">
    <location>
        <begin position="541"/>
        <end position="659"/>
    </location>
</feature>
<dbReference type="Gene3D" id="3.30.70.1620">
    <property type="match status" value="1"/>
</dbReference>
<dbReference type="GO" id="GO:0003677">
    <property type="term" value="F:DNA binding"/>
    <property type="evidence" value="ECO:0007669"/>
    <property type="project" value="TreeGrafter"/>
</dbReference>
<evidence type="ECO:0000256" key="3">
    <source>
        <dbReference type="ARBA" id="ARBA00005597"/>
    </source>
</evidence>
<accession>A0AAN7ZRQ2</accession>
<dbReference type="InterPro" id="IPR003395">
    <property type="entry name" value="RecF/RecN/SMC_N"/>
</dbReference>
<dbReference type="PANTHER" id="PTHR18937:SF12">
    <property type="entry name" value="STRUCTURAL MAINTENANCE OF CHROMOSOMES PROTEIN"/>
    <property type="match status" value="1"/>
</dbReference>
<evidence type="ECO:0000256" key="9">
    <source>
        <dbReference type="ARBA" id="ARBA00023306"/>
    </source>
</evidence>
<comment type="caution">
    <text evidence="13">The sequence shown here is derived from an EMBL/GenBank/DDBJ whole genome shotgun (WGS) entry which is preliminary data.</text>
</comment>
<evidence type="ECO:0000256" key="2">
    <source>
        <dbReference type="ARBA" id="ARBA00004286"/>
    </source>
</evidence>
<feature type="coiled-coil region" evidence="11">
    <location>
        <begin position="828"/>
        <end position="953"/>
    </location>
</feature>
<dbReference type="Pfam" id="PF06470">
    <property type="entry name" value="SMC_hinge"/>
    <property type="match status" value="1"/>
</dbReference>
<keyword evidence="8 10" id="KW-0539">Nucleus</keyword>
<keyword evidence="14" id="KW-1185">Reference proteome</keyword>
<dbReference type="CDD" id="cd03275">
    <property type="entry name" value="ABC_SMC1_euk"/>
    <property type="match status" value="1"/>
</dbReference>
<gene>
    <name evidence="13" type="ORF">RI543_004088</name>
</gene>
<dbReference type="SMART" id="SM00968">
    <property type="entry name" value="SMC_hinge"/>
    <property type="match status" value="1"/>
</dbReference>
<dbReference type="InterPro" id="IPR036277">
    <property type="entry name" value="SMC_hinge_sf"/>
</dbReference>
<dbReference type="GO" id="GO:0007062">
    <property type="term" value="P:sister chromatid cohesion"/>
    <property type="evidence" value="ECO:0007669"/>
    <property type="project" value="InterPro"/>
</dbReference>
<dbReference type="GO" id="GO:0008278">
    <property type="term" value="C:cohesin complex"/>
    <property type="evidence" value="ECO:0007669"/>
    <property type="project" value="InterPro"/>
</dbReference>
<evidence type="ECO:0000256" key="8">
    <source>
        <dbReference type="ARBA" id="ARBA00023242"/>
    </source>
</evidence>
<organism evidence="13 14">
    <name type="scientific">Arxiozyma heterogenica</name>
    <dbReference type="NCBI Taxonomy" id="278026"/>
    <lineage>
        <taxon>Eukaryota</taxon>
        <taxon>Fungi</taxon>
        <taxon>Dikarya</taxon>
        <taxon>Ascomycota</taxon>
        <taxon>Saccharomycotina</taxon>
        <taxon>Saccharomycetes</taxon>
        <taxon>Saccharomycetales</taxon>
        <taxon>Saccharomycetaceae</taxon>
        <taxon>Arxiozyma</taxon>
    </lineage>
</organism>
<dbReference type="GO" id="GO:0016887">
    <property type="term" value="F:ATP hydrolysis activity"/>
    <property type="evidence" value="ECO:0007669"/>
    <property type="project" value="InterPro"/>
</dbReference>
<evidence type="ECO:0000256" key="1">
    <source>
        <dbReference type="ARBA" id="ARBA00004123"/>
    </source>
</evidence>
<dbReference type="AlphaFoldDB" id="A0AAN7ZRQ2"/>
<dbReference type="Gene3D" id="1.20.1060.20">
    <property type="match status" value="1"/>
</dbReference>
<evidence type="ECO:0000256" key="10">
    <source>
        <dbReference type="PIRNR" id="PIRNR005719"/>
    </source>
</evidence>
<dbReference type="InterPro" id="IPR027417">
    <property type="entry name" value="P-loop_NTPase"/>
</dbReference>
<dbReference type="GO" id="GO:0007059">
    <property type="term" value="P:chromosome segregation"/>
    <property type="evidence" value="ECO:0007669"/>
    <property type="project" value="UniProtKB-ARBA"/>
</dbReference>
<feature type="coiled-coil region" evidence="11">
    <location>
        <begin position="421"/>
        <end position="498"/>
    </location>
</feature>
<dbReference type="EMBL" id="JAWIZZ010000053">
    <property type="protein sequence ID" value="KAK5778424.1"/>
    <property type="molecule type" value="Genomic_DNA"/>
</dbReference>
<evidence type="ECO:0000256" key="6">
    <source>
        <dbReference type="ARBA" id="ARBA00022776"/>
    </source>
</evidence>
<name>A0AAN7ZRQ2_9SACH</name>
<comment type="similarity">
    <text evidence="3">Belongs to the SMC family. SMC1 subfamily.</text>
</comment>
<evidence type="ECO:0000256" key="5">
    <source>
        <dbReference type="ARBA" id="ARBA00022618"/>
    </source>
</evidence>
<evidence type="ECO:0000256" key="7">
    <source>
        <dbReference type="ARBA" id="ARBA00023054"/>
    </source>
</evidence>
<proteinExistence type="inferred from homology"/>
<comment type="subcellular location">
    <subcellularLocation>
        <location evidence="2">Chromosome</location>
    </subcellularLocation>
    <subcellularLocation>
        <location evidence="1 10">Nucleus</location>
    </subcellularLocation>
</comment>
<keyword evidence="9" id="KW-0131">Cell cycle</keyword>
<dbReference type="SUPFAM" id="SSF52540">
    <property type="entry name" value="P-loop containing nucleoside triphosphate hydrolases"/>
    <property type="match status" value="2"/>
</dbReference>
<dbReference type="InterPro" id="IPR010935">
    <property type="entry name" value="SMC_hinge"/>
</dbReference>
<dbReference type="GO" id="GO:0005634">
    <property type="term" value="C:nucleus"/>
    <property type="evidence" value="ECO:0007669"/>
    <property type="project" value="UniProtKB-SubCell"/>
</dbReference>
<dbReference type="PIRSF" id="PIRSF005719">
    <property type="entry name" value="SMC"/>
    <property type="match status" value="1"/>
</dbReference>
<keyword evidence="5" id="KW-0132">Cell division</keyword>
<dbReference type="PANTHER" id="PTHR18937">
    <property type="entry name" value="STRUCTURAL MAINTENANCE OF CHROMOSOMES SMC FAMILY MEMBER"/>
    <property type="match status" value="1"/>
</dbReference>
<evidence type="ECO:0000313" key="14">
    <source>
        <dbReference type="Proteomes" id="UP001306508"/>
    </source>
</evidence>
<dbReference type="SUPFAM" id="SSF75553">
    <property type="entry name" value="Smc hinge domain"/>
    <property type="match status" value="1"/>
</dbReference>
<keyword evidence="6" id="KW-0498">Mitosis</keyword>
<dbReference type="Pfam" id="PF02463">
    <property type="entry name" value="SMC_N"/>
    <property type="match status" value="1"/>
</dbReference>
<feature type="coiled-coil region" evidence="11">
    <location>
        <begin position="1035"/>
        <end position="1079"/>
    </location>
</feature>
<reference evidence="14" key="1">
    <citation type="submission" date="2023-07" db="EMBL/GenBank/DDBJ databases">
        <title>A draft genome of Kazachstania heterogenica Y-27499.</title>
        <authorList>
            <person name="Donic C."/>
            <person name="Kralova J.S."/>
            <person name="Fidel L."/>
            <person name="Ben-Dor S."/>
            <person name="Jung S."/>
        </authorList>
    </citation>
    <scope>NUCLEOTIDE SEQUENCE [LARGE SCALE GENOMIC DNA]</scope>
    <source>
        <strain evidence="14">Y27499</strain>
    </source>
</reference>
<evidence type="ECO:0000313" key="13">
    <source>
        <dbReference type="EMBL" id="KAK5778424.1"/>
    </source>
</evidence>
<protein>
    <recommendedName>
        <fullName evidence="10">Structural maintenance of chromosomes protein</fullName>
    </recommendedName>
</protein>